<name>A6TL26_ALKMQ</name>
<gene>
    <name evidence="2" type="ordered locus">Amet_0669</name>
</gene>
<evidence type="ECO:0000313" key="2">
    <source>
        <dbReference type="EMBL" id="ABR46894.1"/>
    </source>
</evidence>
<evidence type="ECO:0000313" key="3">
    <source>
        <dbReference type="Proteomes" id="UP000001572"/>
    </source>
</evidence>
<evidence type="ECO:0000256" key="1">
    <source>
        <dbReference type="ARBA" id="ARBA00023002"/>
    </source>
</evidence>
<dbReference type="InterPro" id="IPR015417">
    <property type="entry name" value="Gly_reductase_pB_sua/b"/>
</dbReference>
<dbReference type="KEGG" id="amt:Amet_0669"/>
<organism evidence="2 3">
    <name type="scientific">Alkaliphilus metalliredigens (strain QYMF)</name>
    <dbReference type="NCBI Taxonomy" id="293826"/>
    <lineage>
        <taxon>Bacteria</taxon>
        <taxon>Bacillati</taxon>
        <taxon>Bacillota</taxon>
        <taxon>Clostridia</taxon>
        <taxon>Peptostreptococcales</taxon>
        <taxon>Natronincolaceae</taxon>
        <taxon>Alkaliphilus</taxon>
    </lineage>
</organism>
<dbReference type="NCBIfam" id="TIGR04482">
    <property type="entry name" value="D_pro_red_PrdD"/>
    <property type="match status" value="1"/>
</dbReference>
<dbReference type="EMBL" id="CP000724">
    <property type="protein sequence ID" value="ABR46894.1"/>
    <property type="molecule type" value="Genomic_DNA"/>
</dbReference>
<dbReference type="Pfam" id="PF09338">
    <property type="entry name" value="Gly_reductase"/>
    <property type="match status" value="1"/>
</dbReference>
<accession>A6TL26</accession>
<dbReference type="OrthoDB" id="3651437at2"/>
<proteinExistence type="predicted"/>
<dbReference type="AlphaFoldDB" id="A6TL26"/>
<dbReference type="Proteomes" id="UP000001572">
    <property type="component" value="Chromosome"/>
</dbReference>
<dbReference type="HOGENOM" id="CLU_1081155_0_0_9"/>
<sequence length="254" mass="28262">MSTEEKIFRRLVIKTYHVENICVADKVTITGKSLTISLDKFDKKLSNSSYIKGLEIEIIEPGQHDRWTNSIMDIIPISTKVLGKLGEGTTHTLTGVYVMLTGIDEIGKQVAEFGSSEGILKEKLYLNRAGTPSQGDYIVSFNVTLKAGEGSNRRAIMETHKLCDVFIQEIRNVLKTIDSKSHTEKHVFYDKSRFNKKKVAIVKQVAGQGAMYDNQILPNEPSGYSGGRSMIDLGNTPTILTPNEYRDGALRAMT</sequence>
<dbReference type="GO" id="GO:0050002">
    <property type="term" value="F:D-proline reductase activity"/>
    <property type="evidence" value="ECO:0007669"/>
    <property type="project" value="UniProtKB-EC"/>
</dbReference>
<keyword evidence="3" id="KW-1185">Reference proteome</keyword>
<dbReference type="InterPro" id="IPR031000">
    <property type="entry name" value="D_pro_red_PrdD"/>
</dbReference>
<keyword evidence="1 2" id="KW-0560">Oxidoreductase</keyword>
<dbReference type="eggNOG" id="COG5275">
    <property type="taxonomic scope" value="Bacteria"/>
</dbReference>
<dbReference type="STRING" id="293826.Amet_0669"/>
<reference evidence="3" key="1">
    <citation type="journal article" date="2016" name="Genome Announc.">
        <title>Complete genome sequence of Alkaliphilus metalliredigens strain QYMF, an alkaliphilic and metal-reducing bacterium isolated from borax-contaminated leachate ponds.</title>
        <authorList>
            <person name="Hwang C."/>
            <person name="Copeland A."/>
            <person name="Lucas S."/>
            <person name="Lapidus A."/>
            <person name="Barry K."/>
            <person name="Detter J.C."/>
            <person name="Glavina Del Rio T."/>
            <person name="Hammon N."/>
            <person name="Israni S."/>
            <person name="Dalin E."/>
            <person name="Tice H."/>
            <person name="Pitluck S."/>
            <person name="Chertkov O."/>
            <person name="Brettin T."/>
            <person name="Bruce D."/>
            <person name="Han C."/>
            <person name="Schmutz J."/>
            <person name="Larimer F."/>
            <person name="Land M.L."/>
            <person name="Hauser L."/>
            <person name="Kyrpides N."/>
            <person name="Mikhailova N."/>
            <person name="Ye Q."/>
            <person name="Zhou J."/>
            <person name="Richardson P."/>
            <person name="Fields M.W."/>
        </authorList>
    </citation>
    <scope>NUCLEOTIDE SEQUENCE [LARGE SCALE GENOMIC DNA]</scope>
    <source>
        <strain evidence="3">QYMF</strain>
    </source>
</reference>
<protein>
    <submittedName>
        <fullName evidence="2">D-proline reductase (Dithiol)</fullName>
        <ecNumber evidence="2">1.21.4.1</ecNumber>
    </submittedName>
</protein>
<dbReference type="EC" id="1.21.4.1" evidence="2"/>